<dbReference type="Proteomes" id="UP000010808">
    <property type="component" value="Chromosome"/>
</dbReference>
<name>L0RC38_9BACT</name>
<dbReference type="AlphaFoldDB" id="L0RC38"/>
<accession>L0RC38</accession>
<reference evidence="1 2" key="1">
    <citation type="submission" date="2012-10" db="EMBL/GenBank/DDBJ databases">
        <authorList>
            <person name="Genoscope - CEA"/>
        </authorList>
    </citation>
    <scope>NUCLEOTIDE SEQUENCE [LARGE SCALE GENOMIC DNA]</scope>
    <source>
        <strain evidence="2">AM13 / DSM 14728</strain>
    </source>
</reference>
<dbReference type="EMBL" id="FO203522">
    <property type="protein sequence ID" value="CCO24343.1"/>
    <property type="molecule type" value="Genomic_DNA"/>
</dbReference>
<protein>
    <submittedName>
        <fullName evidence="1">Uncharacterized protein</fullName>
    </submittedName>
</protein>
<dbReference type="KEGG" id="dhy:DESAM_22076"/>
<sequence>MTGVAGILVEVLVAQPDTINATINTIKNNSNFTLLTINFI</sequence>
<gene>
    <name evidence="1" type="ORF">DESAM_22076</name>
</gene>
<proteinExistence type="predicted"/>
<organism evidence="1 2">
    <name type="scientific">Maridesulfovibrio hydrothermalis AM13 = DSM 14728</name>
    <dbReference type="NCBI Taxonomy" id="1121451"/>
    <lineage>
        <taxon>Bacteria</taxon>
        <taxon>Pseudomonadati</taxon>
        <taxon>Thermodesulfobacteriota</taxon>
        <taxon>Desulfovibrionia</taxon>
        <taxon>Desulfovibrionales</taxon>
        <taxon>Desulfovibrionaceae</taxon>
        <taxon>Maridesulfovibrio</taxon>
    </lineage>
</organism>
<dbReference type="HOGENOM" id="CLU_3288490_0_0_7"/>
<evidence type="ECO:0000313" key="2">
    <source>
        <dbReference type="Proteomes" id="UP000010808"/>
    </source>
</evidence>
<dbReference type="STRING" id="1121451.DESAM_22076"/>
<evidence type="ECO:0000313" key="1">
    <source>
        <dbReference type="EMBL" id="CCO24343.1"/>
    </source>
</evidence>
<keyword evidence="2" id="KW-1185">Reference proteome</keyword>